<dbReference type="SUPFAM" id="SSF52540">
    <property type="entry name" value="P-loop containing nucleoside triphosphate hydrolases"/>
    <property type="match status" value="1"/>
</dbReference>
<dbReference type="AlphaFoldDB" id="A0A3P3EIP4"/>
<reference evidence="2 3" key="1">
    <citation type="submission" date="2018-11" db="EMBL/GenBank/DDBJ databases">
        <title>The genome of Variovorax sp T529.</title>
        <authorList>
            <person name="Gao J."/>
        </authorList>
    </citation>
    <scope>NUCLEOTIDE SEQUENCE [LARGE SCALE GENOMIC DNA]</scope>
    <source>
        <strain evidence="2 3">T529</strain>
    </source>
</reference>
<keyword evidence="2" id="KW-0378">Hydrolase</keyword>
<evidence type="ECO:0000256" key="1">
    <source>
        <dbReference type="ARBA" id="ARBA00022741"/>
    </source>
</evidence>
<dbReference type="CDD" id="cd00077">
    <property type="entry name" value="HDc"/>
    <property type="match status" value="1"/>
</dbReference>
<dbReference type="SUPFAM" id="SSF109604">
    <property type="entry name" value="HD-domain/PDEase-like"/>
    <property type="match status" value="1"/>
</dbReference>
<organism evidence="2 3">
    <name type="scientific">Variovorax beijingensis</name>
    <dbReference type="NCBI Taxonomy" id="2496117"/>
    <lineage>
        <taxon>Bacteria</taxon>
        <taxon>Pseudomonadati</taxon>
        <taxon>Pseudomonadota</taxon>
        <taxon>Betaproteobacteria</taxon>
        <taxon>Burkholderiales</taxon>
        <taxon>Comamonadaceae</taxon>
        <taxon>Variovorax</taxon>
    </lineage>
</organism>
<dbReference type="PANTHER" id="PTHR47545:SF1">
    <property type="entry name" value="MULTIFUNCTIONAL CCA PROTEIN"/>
    <property type="match status" value="1"/>
</dbReference>
<evidence type="ECO:0000313" key="3">
    <source>
        <dbReference type="Proteomes" id="UP000271590"/>
    </source>
</evidence>
<dbReference type="InterPro" id="IPR050124">
    <property type="entry name" value="tRNA_CCA-adding_enzyme"/>
</dbReference>
<dbReference type="GO" id="GO:0016787">
    <property type="term" value="F:hydrolase activity"/>
    <property type="evidence" value="ECO:0007669"/>
    <property type="project" value="UniProtKB-KW"/>
</dbReference>
<dbReference type="EMBL" id="RQXU01000014">
    <property type="protein sequence ID" value="RRH86255.1"/>
    <property type="molecule type" value="Genomic_DNA"/>
</dbReference>
<protein>
    <submittedName>
        <fullName evidence="2">Metal-dependent phosphohydrolase</fullName>
    </submittedName>
</protein>
<dbReference type="Gene3D" id="1.10.3090.10">
    <property type="entry name" value="cca-adding enzyme, domain 2"/>
    <property type="match status" value="1"/>
</dbReference>
<dbReference type="Gene3D" id="3.40.50.300">
    <property type="entry name" value="P-loop containing nucleotide triphosphate hydrolases"/>
    <property type="match status" value="1"/>
</dbReference>
<dbReference type="RefSeq" id="WP_124960437.1">
    <property type="nucleotide sequence ID" value="NZ_RQXU01000014.1"/>
</dbReference>
<sequence length="379" mass="42836">MTHDDLCALVPAPGKDTDWRQCCELLPGLLRLEETPQDPYYHAEGNVGVHTRMVLDALMQDPHYQGAGADGRFVLFMACLLHDIAKPDTTVIDEASGRIGQPGHSRRGSVDVRVLMWKARVPFALREAVCRIIAVHQLPFHAFASRKGVRPEWLVHKLSWELSLPDLCCVARCDMLGRHYEKRADSMADIALFEELAQEEGCWEGPRQMADAHTRLAYFSGADTSPDYPLFQAAGSQVTVMCGLPASGKNHWVAQHRKGWPVVSFDDARAELGLKHGENDGLAAHHAVDQAKALLRRQERFVWNATHLSQQMRTKTLDLLWAYHARIELVYLEVPHPELMRRNRERDTTLSNAGIERMLHRWELPAPVEAHATVYDVQT</sequence>
<comment type="caution">
    <text evidence="2">The sequence shown here is derived from an EMBL/GenBank/DDBJ whole genome shotgun (WGS) entry which is preliminary data.</text>
</comment>
<proteinExistence type="predicted"/>
<accession>A0A3P3EIP4</accession>
<dbReference type="InterPro" id="IPR027417">
    <property type="entry name" value="P-loop_NTPase"/>
</dbReference>
<name>A0A3P3EIP4_9BURK</name>
<evidence type="ECO:0000313" key="2">
    <source>
        <dbReference type="EMBL" id="RRH86255.1"/>
    </source>
</evidence>
<gene>
    <name evidence="2" type="ORF">EH244_21835</name>
</gene>
<dbReference type="Proteomes" id="UP000271590">
    <property type="component" value="Unassembled WGS sequence"/>
</dbReference>
<dbReference type="GO" id="GO:0000166">
    <property type="term" value="F:nucleotide binding"/>
    <property type="evidence" value="ECO:0007669"/>
    <property type="project" value="UniProtKB-KW"/>
</dbReference>
<dbReference type="PANTHER" id="PTHR47545">
    <property type="entry name" value="MULTIFUNCTIONAL CCA PROTEIN"/>
    <property type="match status" value="1"/>
</dbReference>
<keyword evidence="1" id="KW-0547">Nucleotide-binding</keyword>
<dbReference type="InterPro" id="IPR003607">
    <property type="entry name" value="HD/PDEase_dom"/>
</dbReference>
<dbReference type="Pfam" id="PF13671">
    <property type="entry name" value="AAA_33"/>
    <property type="match status" value="1"/>
</dbReference>